<evidence type="ECO:0000313" key="5">
    <source>
        <dbReference type="Proteomes" id="UP000662783"/>
    </source>
</evidence>
<dbReference type="InterPro" id="IPR046947">
    <property type="entry name" value="LytR-like"/>
</dbReference>
<evidence type="ECO:0000259" key="3">
    <source>
        <dbReference type="PROSITE" id="PS50930"/>
    </source>
</evidence>
<feature type="domain" description="Response regulatory" evidence="2">
    <location>
        <begin position="2"/>
        <end position="115"/>
    </location>
</feature>
<dbReference type="AlphaFoldDB" id="A0A975A207"/>
<dbReference type="EMBL" id="CP070608">
    <property type="protein sequence ID" value="QSE98785.1"/>
    <property type="molecule type" value="Genomic_DNA"/>
</dbReference>
<dbReference type="Gene3D" id="3.40.50.2300">
    <property type="match status" value="1"/>
</dbReference>
<dbReference type="PROSITE" id="PS50110">
    <property type="entry name" value="RESPONSE_REGULATORY"/>
    <property type="match status" value="1"/>
</dbReference>
<gene>
    <name evidence="4" type="ORF">JR347_06825</name>
</gene>
<protein>
    <submittedName>
        <fullName evidence="4">Response regulator transcription factor</fullName>
    </submittedName>
</protein>
<dbReference type="KEGG" id="fuv:JR347_06825"/>
<dbReference type="SMART" id="SM00850">
    <property type="entry name" value="LytTR"/>
    <property type="match status" value="1"/>
</dbReference>
<dbReference type="RefSeq" id="WP_205723299.1">
    <property type="nucleotide sequence ID" value="NZ_CP070608.1"/>
</dbReference>
<evidence type="ECO:0000259" key="2">
    <source>
        <dbReference type="PROSITE" id="PS50110"/>
    </source>
</evidence>
<organism evidence="4 5">
    <name type="scientific">Fulvivirga lutea</name>
    <dbReference type="NCBI Taxonomy" id="2810512"/>
    <lineage>
        <taxon>Bacteria</taxon>
        <taxon>Pseudomonadati</taxon>
        <taxon>Bacteroidota</taxon>
        <taxon>Cytophagia</taxon>
        <taxon>Cytophagales</taxon>
        <taxon>Fulvivirgaceae</taxon>
        <taxon>Fulvivirga</taxon>
    </lineage>
</organism>
<accession>A0A975A207</accession>
<evidence type="ECO:0000256" key="1">
    <source>
        <dbReference type="PROSITE-ProRule" id="PRU00169"/>
    </source>
</evidence>
<name>A0A975A207_9BACT</name>
<dbReference type="FunFam" id="3.40.50.2300:FF:000361">
    <property type="entry name" value="Two-component system response regulator"/>
    <property type="match status" value="1"/>
</dbReference>
<dbReference type="Pfam" id="PF04397">
    <property type="entry name" value="LytTR"/>
    <property type="match status" value="1"/>
</dbReference>
<feature type="domain" description="HTH LytTR-type" evidence="3">
    <location>
        <begin position="144"/>
        <end position="251"/>
    </location>
</feature>
<dbReference type="PANTHER" id="PTHR37299:SF1">
    <property type="entry name" value="STAGE 0 SPORULATION PROTEIN A HOMOLOG"/>
    <property type="match status" value="1"/>
</dbReference>
<dbReference type="Gene3D" id="2.40.50.1020">
    <property type="entry name" value="LytTr DNA-binding domain"/>
    <property type="match status" value="1"/>
</dbReference>
<dbReference type="SMART" id="SM00448">
    <property type="entry name" value="REC"/>
    <property type="match status" value="1"/>
</dbReference>
<reference evidence="4" key="1">
    <citation type="submission" date="2021-02" db="EMBL/GenBank/DDBJ databases">
        <title>Fulvivirga sp. S481 isolated from sea water.</title>
        <authorList>
            <person name="Bae S.S."/>
            <person name="Baek K."/>
        </authorList>
    </citation>
    <scope>NUCLEOTIDE SEQUENCE</scope>
    <source>
        <strain evidence="4">S481</strain>
    </source>
</reference>
<feature type="modified residue" description="4-aspartylphosphate" evidence="1">
    <location>
        <position position="55"/>
    </location>
</feature>
<dbReference type="SUPFAM" id="SSF52172">
    <property type="entry name" value="CheY-like"/>
    <property type="match status" value="1"/>
</dbReference>
<dbReference type="PANTHER" id="PTHR37299">
    <property type="entry name" value="TRANSCRIPTIONAL REGULATOR-RELATED"/>
    <property type="match status" value="1"/>
</dbReference>
<keyword evidence="1" id="KW-0597">Phosphoprotein</keyword>
<proteinExistence type="predicted"/>
<evidence type="ECO:0000313" key="4">
    <source>
        <dbReference type="EMBL" id="QSE98785.1"/>
    </source>
</evidence>
<dbReference type="PROSITE" id="PS50930">
    <property type="entry name" value="HTH_LYTTR"/>
    <property type="match status" value="1"/>
</dbReference>
<dbReference type="GO" id="GO:0000156">
    <property type="term" value="F:phosphorelay response regulator activity"/>
    <property type="evidence" value="ECO:0007669"/>
    <property type="project" value="InterPro"/>
</dbReference>
<dbReference type="InterPro" id="IPR007492">
    <property type="entry name" value="LytTR_DNA-bd_dom"/>
</dbReference>
<sequence>MKVLIIEDELPAQKRLKRQLAEIDEFIEVLDCLDSISSGIAWFQNNPDPDLLFLDIQLADGLSFKILEQVKTECPIIFCTAYDEYAIKAFKHNSIDYLLKPIDQADLEAALKKFQKNYGTKNQIDLQKLQEILTQPKKDYKQRFMVKIGEKIQSINIASIDYFYSDQKATFLKTKDNKKYLIDYPLDQLEELLDPAVYFRLNRKYITHHNAIDSVFSFSNSRLKVTLKNSDDDNILISREKVQKFKEWLDA</sequence>
<dbReference type="InterPro" id="IPR011006">
    <property type="entry name" value="CheY-like_superfamily"/>
</dbReference>
<dbReference type="InterPro" id="IPR001789">
    <property type="entry name" value="Sig_transdc_resp-reg_receiver"/>
</dbReference>
<dbReference type="Proteomes" id="UP000662783">
    <property type="component" value="Chromosome"/>
</dbReference>
<keyword evidence="5" id="KW-1185">Reference proteome</keyword>
<dbReference type="Pfam" id="PF00072">
    <property type="entry name" value="Response_reg"/>
    <property type="match status" value="1"/>
</dbReference>
<dbReference type="GO" id="GO:0003677">
    <property type="term" value="F:DNA binding"/>
    <property type="evidence" value="ECO:0007669"/>
    <property type="project" value="InterPro"/>
</dbReference>